<dbReference type="Pfam" id="PF02566">
    <property type="entry name" value="OsmC"/>
    <property type="match status" value="1"/>
</dbReference>
<dbReference type="InterPro" id="IPR015946">
    <property type="entry name" value="KH_dom-like_a/b"/>
</dbReference>
<name>A0ABT8F4B1_9BACT</name>
<reference evidence="1" key="1">
    <citation type="submission" date="2023-06" db="EMBL/GenBank/DDBJ databases">
        <title>Cytophagales bacterium Strain LB-30, isolated from soil.</title>
        <authorList>
            <person name="Liu B."/>
        </authorList>
    </citation>
    <scope>NUCLEOTIDE SEQUENCE</scope>
    <source>
        <strain evidence="1">LB-30</strain>
    </source>
</reference>
<proteinExistence type="predicted"/>
<dbReference type="Proteomes" id="UP001168552">
    <property type="component" value="Unassembled WGS sequence"/>
</dbReference>
<dbReference type="RefSeq" id="WP_320003817.1">
    <property type="nucleotide sequence ID" value="NZ_JAUHJS010000003.1"/>
</dbReference>
<accession>A0ABT8F4B1</accession>
<dbReference type="PANTHER" id="PTHR35368">
    <property type="entry name" value="HYDROPEROXIDE REDUCTASE"/>
    <property type="match status" value="1"/>
</dbReference>
<dbReference type="EMBL" id="JAUHJS010000003">
    <property type="protein sequence ID" value="MDN4165292.1"/>
    <property type="molecule type" value="Genomic_DNA"/>
</dbReference>
<sequence>MSNSIKFSVVSESNSPAKTTISTRGFQLVVDEPESLGGTNTAPNPVEYILAGYAGCINVVAHVIAKELAFTPTDLSIAIEGEINPNRLLGRDFTERAGYKGLQVKVQTSAPLSEALKNQWLKEIENRCPVNDNLSNPTPIDFQIV</sequence>
<evidence type="ECO:0000313" key="1">
    <source>
        <dbReference type="EMBL" id="MDN4165292.1"/>
    </source>
</evidence>
<dbReference type="InterPro" id="IPR003718">
    <property type="entry name" value="OsmC/Ohr_fam"/>
</dbReference>
<keyword evidence="2" id="KW-1185">Reference proteome</keyword>
<protein>
    <submittedName>
        <fullName evidence="1">OsmC family protein</fullName>
    </submittedName>
</protein>
<dbReference type="InterPro" id="IPR052924">
    <property type="entry name" value="OsmC/Ohr_hydroprdx_reductase"/>
</dbReference>
<dbReference type="Gene3D" id="3.30.300.20">
    <property type="match status" value="1"/>
</dbReference>
<gene>
    <name evidence="1" type="ORF">QWY31_07255</name>
</gene>
<organism evidence="1 2">
    <name type="scientific">Shiella aurantiaca</name>
    <dbReference type="NCBI Taxonomy" id="3058365"/>
    <lineage>
        <taxon>Bacteria</taxon>
        <taxon>Pseudomonadati</taxon>
        <taxon>Bacteroidota</taxon>
        <taxon>Cytophagia</taxon>
        <taxon>Cytophagales</taxon>
        <taxon>Shiellaceae</taxon>
        <taxon>Shiella</taxon>
    </lineage>
</organism>
<dbReference type="InterPro" id="IPR036102">
    <property type="entry name" value="OsmC/Ohrsf"/>
</dbReference>
<comment type="caution">
    <text evidence="1">The sequence shown here is derived from an EMBL/GenBank/DDBJ whole genome shotgun (WGS) entry which is preliminary data.</text>
</comment>
<dbReference type="PANTHER" id="PTHR35368:SF1">
    <property type="entry name" value="HYDROPEROXIDE REDUCTASE"/>
    <property type="match status" value="1"/>
</dbReference>
<dbReference type="SUPFAM" id="SSF82784">
    <property type="entry name" value="OsmC-like"/>
    <property type="match status" value="1"/>
</dbReference>
<evidence type="ECO:0000313" key="2">
    <source>
        <dbReference type="Proteomes" id="UP001168552"/>
    </source>
</evidence>